<dbReference type="CDD" id="cd10170">
    <property type="entry name" value="ASKHA_NBD_HSP70"/>
    <property type="match status" value="1"/>
</dbReference>
<dbReference type="Proteomes" id="UP000606974">
    <property type="component" value="Unassembled WGS sequence"/>
</dbReference>
<dbReference type="AlphaFoldDB" id="A0A8H7AD70"/>
<gene>
    <name evidence="1" type="ORF">GJ744_011086</name>
</gene>
<dbReference type="Gene3D" id="3.90.640.10">
    <property type="entry name" value="Actin, Chain A, domain 4"/>
    <property type="match status" value="1"/>
</dbReference>
<dbReference type="SUPFAM" id="SSF53067">
    <property type="entry name" value="Actin-like ATPase domain"/>
    <property type="match status" value="1"/>
</dbReference>
<name>A0A8H7AD70_9EURO</name>
<comment type="caution">
    <text evidence="1">The sequence shown here is derived from an EMBL/GenBank/DDBJ whole genome shotgun (WGS) entry which is preliminary data.</text>
</comment>
<reference evidence="1" key="1">
    <citation type="submission" date="2020-02" db="EMBL/GenBank/DDBJ databases">
        <authorList>
            <person name="Palmer J.M."/>
        </authorList>
    </citation>
    <scope>NUCLEOTIDE SEQUENCE</scope>
    <source>
        <strain evidence="1">EPUS1.4</strain>
        <tissue evidence="1">Thallus</tissue>
    </source>
</reference>
<organism evidence="1 2">
    <name type="scientific">Endocarpon pusillum</name>
    <dbReference type="NCBI Taxonomy" id="364733"/>
    <lineage>
        <taxon>Eukaryota</taxon>
        <taxon>Fungi</taxon>
        <taxon>Dikarya</taxon>
        <taxon>Ascomycota</taxon>
        <taxon>Pezizomycotina</taxon>
        <taxon>Eurotiomycetes</taxon>
        <taxon>Chaetothyriomycetidae</taxon>
        <taxon>Verrucariales</taxon>
        <taxon>Verrucariaceae</taxon>
        <taxon>Endocarpon</taxon>
    </lineage>
</organism>
<evidence type="ECO:0000313" key="1">
    <source>
        <dbReference type="EMBL" id="KAF7506955.1"/>
    </source>
</evidence>
<proteinExistence type="predicted"/>
<keyword evidence="2" id="KW-1185">Reference proteome</keyword>
<dbReference type="PANTHER" id="PTHR42749">
    <property type="entry name" value="CELL SHAPE-DETERMINING PROTEIN MREB"/>
    <property type="match status" value="1"/>
</dbReference>
<dbReference type="InterPro" id="IPR043129">
    <property type="entry name" value="ATPase_NBD"/>
</dbReference>
<dbReference type="Gene3D" id="3.30.420.40">
    <property type="match status" value="2"/>
</dbReference>
<accession>A0A8H7AD70</accession>
<dbReference type="PANTHER" id="PTHR42749:SF1">
    <property type="entry name" value="CELL SHAPE-DETERMINING PROTEIN MREB"/>
    <property type="match status" value="1"/>
</dbReference>
<sequence length="624" mass="70910">MDATRASSHSSFREPEAVVGIDFGTTCTGVGYSIGPTWPPPKCIQKWPSRVVNPFAFKVPSRVGYRSGRRPKTWGFLCNPDEEDVQIEEHFKMYLNPRFDDHYGGRQTHHEARTYFKDFLRCIYNFIVGYFLDTVPRWADIRVEYLFSIPTDWLAPELSAEFEKLVKEAGFGRDASRERVRIAMTEAEAAAVCAATHHYAVDDVILVCDAGGATSDLNILKVKNAGHTTELGALNHAEGINVGSALIDWDLEMLIRERLAAVPALGGERERGVMARTMVRGDQFQVAKHAFGSEGAVWPTIPLSIPGLDKRTCGPDILNGELSIRREELQRLFDIQVEKLFTVIDEQLMTLENNWPNEQISYFVLSGGLGCSPYVQNKIKSRYITASQARNASNPLLMLAAEPQLAVAQGLVMDRIQFISRGRNVYQDRRCRTSFGVLVNKPYDEHKHRGEPVRIDPLDKKKWAQNQIEWLIKKGKRIPNDGIRKVYQHKIPLDNEDEVWQAEIVVSSSGRPPSSMRGDNVRTVCTVDATFPWKTLRRVLKGRKIDGIKLMTTSWWKKDPQYILVEFELCVLVGSADVKFLLKTRDGKIFSHDHVHVEINWEQEPRPAIGHGKKPLEYPRRQRS</sequence>
<protein>
    <submittedName>
        <fullName evidence="1">Uncharacterized protein</fullName>
    </submittedName>
</protein>
<dbReference type="OrthoDB" id="2394218at2759"/>
<evidence type="ECO:0000313" key="2">
    <source>
        <dbReference type="Proteomes" id="UP000606974"/>
    </source>
</evidence>
<dbReference type="EMBL" id="JAACFV010000077">
    <property type="protein sequence ID" value="KAF7506955.1"/>
    <property type="molecule type" value="Genomic_DNA"/>
</dbReference>